<dbReference type="InterPro" id="IPR002397">
    <property type="entry name" value="Cyt_P450_B"/>
</dbReference>
<comment type="caution">
    <text evidence="9">The sequence shown here is derived from an EMBL/GenBank/DDBJ whole genome shotgun (WGS) entry which is preliminary data.</text>
</comment>
<keyword evidence="4 8" id="KW-0560">Oxidoreductase</keyword>
<evidence type="ECO:0000256" key="4">
    <source>
        <dbReference type="ARBA" id="ARBA00023002"/>
    </source>
</evidence>
<sequence>MTIKTEIAQTIVDPRAYADRDRLDAAFTELRHNAPFDIAEPEGFDPFWVASRHADVLEIERRADVFHNAARSATLTDKAGDAFVQFVTGGERNLIRSLVQVDGQEHKDLRALTFPAFTPKALKVLEEQIREIAREFVADMLAKGPEVDFASEVAFLYPLRVVMRVLGVPQEDEPFMLKLTQELFGPNDPDMNREKKEVPPEQVMQLMQQTMLDLEGYFGEVTKKFRANPEACINSLIANAKIGDDYLTHRQMMGYYIIAATAGHDTTANTTAAAMWALAENPDVLAKLKADPSAMQGFIEETIRWASPVKHFMRTAIVDAEVGGKPVKAGDWIMLSYHSANRDEDVFEAPFEFRIDRPIHKHVAFGSGPHVCLGQHLARMEMRILWEELLPKIDTVALAGTPKLTQSSFVSGPKSVPIRFTLAN</sequence>
<dbReference type="Gene3D" id="1.10.630.10">
    <property type="entry name" value="Cytochrome P450"/>
    <property type="match status" value="1"/>
</dbReference>
<dbReference type="InterPro" id="IPR036396">
    <property type="entry name" value="Cyt_P450_sf"/>
</dbReference>
<dbReference type="CDD" id="cd11033">
    <property type="entry name" value="CYP142-like"/>
    <property type="match status" value="1"/>
</dbReference>
<dbReference type="PRINTS" id="PR00385">
    <property type="entry name" value="P450"/>
</dbReference>
<accession>A0A7Y0GAF5</accession>
<evidence type="ECO:0000256" key="1">
    <source>
        <dbReference type="ARBA" id="ARBA00010617"/>
    </source>
</evidence>
<dbReference type="InterPro" id="IPR017972">
    <property type="entry name" value="Cyt_P450_CS"/>
</dbReference>
<evidence type="ECO:0000256" key="8">
    <source>
        <dbReference type="RuleBase" id="RU000461"/>
    </source>
</evidence>
<evidence type="ECO:0000313" key="10">
    <source>
        <dbReference type="Proteomes" id="UP000583556"/>
    </source>
</evidence>
<reference evidence="9 10" key="1">
    <citation type="submission" date="2020-04" db="EMBL/GenBank/DDBJ databases">
        <title>Novosphingobium sp. TW-4 isolated from soil.</title>
        <authorList>
            <person name="Dahal R.H."/>
            <person name="Chaudhary D.K."/>
        </authorList>
    </citation>
    <scope>NUCLEOTIDE SEQUENCE [LARGE SCALE GENOMIC DNA]</scope>
    <source>
        <strain evidence="9 10">TW-4</strain>
    </source>
</reference>
<keyword evidence="6 8" id="KW-0503">Monooxygenase</keyword>
<keyword evidence="10" id="KW-1185">Reference proteome</keyword>
<dbReference type="PANTHER" id="PTHR46696">
    <property type="entry name" value="P450, PUTATIVE (EUROFUNG)-RELATED"/>
    <property type="match status" value="1"/>
</dbReference>
<dbReference type="GO" id="GO:0004497">
    <property type="term" value="F:monooxygenase activity"/>
    <property type="evidence" value="ECO:0007669"/>
    <property type="project" value="UniProtKB-KW"/>
</dbReference>
<dbReference type="GO" id="GO:0020037">
    <property type="term" value="F:heme binding"/>
    <property type="evidence" value="ECO:0007669"/>
    <property type="project" value="InterPro"/>
</dbReference>
<keyword evidence="5 8" id="KW-0408">Iron</keyword>
<comment type="function">
    <text evidence="7">Cytochromes P450 are a group of heme-thiolate monooxygenases. They oxidize a variety of structurally unrelated compounds, including steroids, fatty acids, and xenobiotics.</text>
</comment>
<dbReference type="SUPFAM" id="SSF48264">
    <property type="entry name" value="Cytochrome P450"/>
    <property type="match status" value="1"/>
</dbReference>
<evidence type="ECO:0000256" key="3">
    <source>
        <dbReference type="ARBA" id="ARBA00022723"/>
    </source>
</evidence>
<dbReference type="PANTHER" id="PTHR46696:SF1">
    <property type="entry name" value="CYTOCHROME P450 YJIB-RELATED"/>
    <property type="match status" value="1"/>
</dbReference>
<dbReference type="Proteomes" id="UP000583556">
    <property type="component" value="Unassembled WGS sequence"/>
</dbReference>
<evidence type="ECO:0000313" key="9">
    <source>
        <dbReference type="EMBL" id="NML93562.1"/>
    </source>
</evidence>
<comment type="similarity">
    <text evidence="1 8">Belongs to the cytochrome P450 family.</text>
</comment>
<dbReference type="PROSITE" id="PS00086">
    <property type="entry name" value="CYTOCHROME_P450"/>
    <property type="match status" value="1"/>
</dbReference>
<dbReference type="GO" id="GO:0005506">
    <property type="term" value="F:iron ion binding"/>
    <property type="evidence" value="ECO:0007669"/>
    <property type="project" value="InterPro"/>
</dbReference>
<dbReference type="FunFam" id="1.10.630.10:FF:000018">
    <property type="entry name" value="Cytochrome P450 monooxygenase"/>
    <property type="match status" value="1"/>
</dbReference>
<dbReference type="AlphaFoldDB" id="A0A7Y0GAF5"/>
<protein>
    <submittedName>
        <fullName evidence="9">Cytochrome P450</fullName>
    </submittedName>
</protein>
<dbReference type="RefSeq" id="WP_169492767.1">
    <property type="nucleotide sequence ID" value="NZ_JABBGM010000002.1"/>
</dbReference>
<evidence type="ECO:0000256" key="5">
    <source>
        <dbReference type="ARBA" id="ARBA00023004"/>
    </source>
</evidence>
<evidence type="ECO:0000256" key="6">
    <source>
        <dbReference type="ARBA" id="ARBA00023033"/>
    </source>
</evidence>
<organism evidence="9 10">
    <name type="scientific">Novosphingobium olei</name>
    <dbReference type="NCBI Taxonomy" id="2728851"/>
    <lineage>
        <taxon>Bacteria</taxon>
        <taxon>Pseudomonadati</taxon>
        <taxon>Pseudomonadota</taxon>
        <taxon>Alphaproteobacteria</taxon>
        <taxon>Sphingomonadales</taxon>
        <taxon>Sphingomonadaceae</taxon>
        <taxon>Novosphingobium</taxon>
    </lineage>
</organism>
<proteinExistence type="inferred from homology"/>
<evidence type="ECO:0000256" key="7">
    <source>
        <dbReference type="ARBA" id="ARBA00043906"/>
    </source>
</evidence>
<name>A0A7Y0GAF5_9SPHN</name>
<evidence type="ECO:0000256" key="2">
    <source>
        <dbReference type="ARBA" id="ARBA00022617"/>
    </source>
</evidence>
<dbReference type="Pfam" id="PF00067">
    <property type="entry name" value="p450"/>
    <property type="match status" value="1"/>
</dbReference>
<keyword evidence="3 8" id="KW-0479">Metal-binding</keyword>
<gene>
    <name evidence="9" type="ORF">HHL27_07770</name>
</gene>
<dbReference type="GO" id="GO:0016705">
    <property type="term" value="F:oxidoreductase activity, acting on paired donors, with incorporation or reduction of molecular oxygen"/>
    <property type="evidence" value="ECO:0007669"/>
    <property type="project" value="InterPro"/>
</dbReference>
<keyword evidence="2 8" id="KW-0349">Heme</keyword>
<dbReference type="EMBL" id="JABBGM010000002">
    <property type="protein sequence ID" value="NML93562.1"/>
    <property type="molecule type" value="Genomic_DNA"/>
</dbReference>
<dbReference type="PRINTS" id="PR00359">
    <property type="entry name" value="BP450"/>
</dbReference>
<dbReference type="InterPro" id="IPR001128">
    <property type="entry name" value="Cyt_P450"/>
</dbReference>